<accession>A0ABR2G847</accession>
<reference evidence="1 2" key="1">
    <citation type="journal article" date="2024" name="G3 (Bethesda)">
        <title>Genome assembly of Hibiscus sabdariffa L. provides insights into metabolisms of medicinal natural products.</title>
        <authorList>
            <person name="Kim T."/>
        </authorList>
    </citation>
    <scope>NUCLEOTIDE SEQUENCE [LARGE SCALE GENOMIC DNA]</scope>
    <source>
        <strain evidence="1">TK-2024</strain>
        <tissue evidence="1">Old leaves</tissue>
    </source>
</reference>
<protein>
    <submittedName>
        <fullName evidence="1">Uncharacterized protein</fullName>
    </submittedName>
</protein>
<name>A0ABR2G847_9ROSI</name>
<keyword evidence="2" id="KW-1185">Reference proteome</keyword>
<evidence type="ECO:0000313" key="2">
    <source>
        <dbReference type="Proteomes" id="UP001472677"/>
    </source>
</evidence>
<comment type="caution">
    <text evidence="1">The sequence shown here is derived from an EMBL/GenBank/DDBJ whole genome shotgun (WGS) entry which is preliminary data.</text>
</comment>
<proteinExistence type="predicted"/>
<gene>
    <name evidence="1" type="ORF">V6N12_064881</name>
</gene>
<evidence type="ECO:0000313" key="1">
    <source>
        <dbReference type="EMBL" id="KAK8596389.1"/>
    </source>
</evidence>
<sequence>MLDLDWDIVARHIPLIVNGVADALTKLIRGTSIEEVLFLESSIESATTMLEGLRGVIDNSRPRSNPSATTFFNNVHWGTSRKPENSENTSTLRAASNTRDDAKMIQDSNQAGCTIESRLAVIVDVVPGPMSEEGAIVSHHGDVVVVAAFVSDEQ</sequence>
<dbReference type="Proteomes" id="UP001472677">
    <property type="component" value="Unassembled WGS sequence"/>
</dbReference>
<organism evidence="1 2">
    <name type="scientific">Hibiscus sabdariffa</name>
    <name type="common">roselle</name>
    <dbReference type="NCBI Taxonomy" id="183260"/>
    <lineage>
        <taxon>Eukaryota</taxon>
        <taxon>Viridiplantae</taxon>
        <taxon>Streptophyta</taxon>
        <taxon>Embryophyta</taxon>
        <taxon>Tracheophyta</taxon>
        <taxon>Spermatophyta</taxon>
        <taxon>Magnoliopsida</taxon>
        <taxon>eudicotyledons</taxon>
        <taxon>Gunneridae</taxon>
        <taxon>Pentapetalae</taxon>
        <taxon>rosids</taxon>
        <taxon>malvids</taxon>
        <taxon>Malvales</taxon>
        <taxon>Malvaceae</taxon>
        <taxon>Malvoideae</taxon>
        <taxon>Hibiscus</taxon>
    </lineage>
</organism>
<dbReference type="EMBL" id="JBBPBM010000002">
    <property type="protein sequence ID" value="KAK8596389.1"/>
    <property type="molecule type" value="Genomic_DNA"/>
</dbReference>